<gene>
    <name evidence="7" type="ORF">SAY87_024809</name>
</gene>
<keyword evidence="5" id="KW-0812">Transmembrane</keyword>
<evidence type="ECO:0000313" key="7">
    <source>
        <dbReference type="EMBL" id="KAK4741221.1"/>
    </source>
</evidence>
<dbReference type="Gene3D" id="3.90.550.50">
    <property type="match status" value="1"/>
</dbReference>
<keyword evidence="2 3" id="KW-0539">Nucleus</keyword>
<feature type="region of interest" description="Disordered" evidence="4">
    <location>
        <begin position="786"/>
        <end position="816"/>
    </location>
</feature>
<feature type="domain" description="CCT" evidence="6">
    <location>
        <begin position="751"/>
        <end position="793"/>
    </location>
</feature>
<dbReference type="Pfam" id="PF04646">
    <property type="entry name" value="DUF604"/>
    <property type="match status" value="1"/>
</dbReference>
<dbReference type="Pfam" id="PF06203">
    <property type="entry name" value="CCT"/>
    <property type="match status" value="1"/>
</dbReference>
<evidence type="ECO:0000256" key="2">
    <source>
        <dbReference type="ARBA" id="ARBA00023242"/>
    </source>
</evidence>
<dbReference type="PROSITE" id="PS51017">
    <property type="entry name" value="CCT"/>
    <property type="match status" value="1"/>
</dbReference>
<evidence type="ECO:0000259" key="6">
    <source>
        <dbReference type="PROSITE" id="PS51017"/>
    </source>
</evidence>
<proteinExistence type="predicted"/>
<protein>
    <recommendedName>
        <fullName evidence="6">CCT domain-containing protein</fullName>
    </recommendedName>
</protein>
<dbReference type="PANTHER" id="PTHR10811">
    <property type="entry name" value="FRINGE-RELATED"/>
    <property type="match status" value="1"/>
</dbReference>
<dbReference type="InterPro" id="IPR010402">
    <property type="entry name" value="CCT_domain"/>
</dbReference>
<reference evidence="7 8" key="1">
    <citation type="journal article" date="2023" name="Hortic Res">
        <title>Pangenome of water caltrop reveals structural variations and asymmetric subgenome divergence after allopolyploidization.</title>
        <authorList>
            <person name="Zhang X."/>
            <person name="Chen Y."/>
            <person name="Wang L."/>
            <person name="Yuan Y."/>
            <person name="Fang M."/>
            <person name="Shi L."/>
            <person name="Lu R."/>
            <person name="Comes H.P."/>
            <person name="Ma Y."/>
            <person name="Chen Y."/>
            <person name="Huang G."/>
            <person name="Zhou Y."/>
            <person name="Zheng Z."/>
            <person name="Qiu Y."/>
        </authorList>
    </citation>
    <scope>NUCLEOTIDE SEQUENCE [LARGE SCALE GENOMIC DNA]</scope>
    <source>
        <tissue evidence="7">Roots</tissue>
    </source>
</reference>
<keyword evidence="8" id="KW-1185">Reference proteome</keyword>
<evidence type="ECO:0000256" key="5">
    <source>
        <dbReference type="SAM" id="Phobius"/>
    </source>
</evidence>
<evidence type="ECO:0000256" key="1">
    <source>
        <dbReference type="ARBA" id="ARBA00004123"/>
    </source>
</evidence>
<sequence length="848" mass="94602">MMAQKDTEKLLLWDHPIRSPSYGGMAAAAGPMAPSPRSRLMLWLILFVSATYVLYTLKLISTSKACGGIDSPFASYTSASRRLIASSSNSSDYFIGNRTESAGGGPLETHGASERTEIRHVVFGIAASAKLWEQRKNYIKLWFRPEDMRGIVWLDNPVKSGPGDDSSLPLKKISADTSEFPYSNKQGHRSALRISRIVSETFRLGLQDVRWFVMGDDDTVFVTENLLRVLRKYDHRQLYYIGSMSESHLQNILFSYSMAYGGGGFAISYPLAVALEKMQDGCIRRYPGLYGSDDRIQACMAELGVPLTKELGFHQYDVYGDLFGLLAAHPVTPLVSLHHLDLVEPIFPDVTRVQALQRLAVPMKLDSAGLMQQTICHDKSRKWTVSVSWGFAVQIFRGAFSPREIELPSRTFLNWYKKADYTAYAFNTRPVSRNPCQKPFIFYLSNARLDHEKNQTVSQYARHRVPHPACKWKMANPKDLDYVEVYKPANPNLWDRSPRRNCCRIMSSNKKGSMGVDVGTCREGEISQARAGEVHNCHSDLSSLALATTEASKLAIFPPPLFTSPQLSMSSDLSICDSDLPFMHSDHLLLPFFDPAPIDGGPDVLLHDAEVAATMADYGLLLSPASPPPCHHPLDGLSLCQQDHLFCSLSDCLEGTMKRVSVALSPPLLDAVSVVDDSLDFPGWQHGLLSSPESCLVGGDQMWRACSTGDLQQGRSLSSPNFCLADQNSFMDEANHLKVVATGRRYSAEERKERILKYRAKRTQRNFTKTIKYACRKTLADSRPRIRGRFARNDDTGEPPATAASPSSSTRDDDNDLWLGLPHEDLRARLGGVNCYGQTRFYCTYGYD</sequence>
<dbReference type="Proteomes" id="UP001345219">
    <property type="component" value="Chromosome 19"/>
</dbReference>
<dbReference type="AlphaFoldDB" id="A0AAN7GA71"/>
<dbReference type="FunFam" id="3.90.550.50:FF:000006">
    <property type="entry name" value="Fringe-related protein-like"/>
    <property type="match status" value="1"/>
</dbReference>
<name>A0AAN7GA71_9MYRT</name>
<evidence type="ECO:0000256" key="3">
    <source>
        <dbReference type="PROSITE-ProRule" id="PRU00357"/>
    </source>
</evidence>
<dbReference type="GO" id="GO:0005634">
    <property type="term" value="C:nucleus"/>
    <property type="evidence" value="ECO:0007669"/>
    <property type="project" value="UniProtKB-SubCell"/>
</dbReference>
<feature type="transmembrane region" description="Helical" evidence="5">
    <location>
        <begin position="40"/>
        <end position="57"/>
    </location>
</feature>
<organism evidence="7 8">
    <name type="scientific">Trapa incisa</name>
    <dbReference type="NCBI Taxonomy" id="236973"/>
    <lineage>
        <taxon>Eukaryota</taxon>
        <taxon>Viridiplantae</taxon>
        <taxon>Streptophyta</taxon>
        <taxon>Embryophyta</taxon>
        <taxon>Tracheophyta</taxon>
        <taxon>Spermatophyta</taxon>
        <taxon>Magnoliopsida</taxon>
        <taxon>eudicotyledons</taxon>
        <taxon>Gunneridae</taxon>
        <taxon>Pentapetalae</taxon>
        <taxon>rosids</taxon>
        <taxon>malvids</taxon>
        <taxon>Myrtales</taxon>
        <taxon>Lythraceae</taxon>
        <taxon>Trapa</taxon>
    </lineage>
</organism>
<accession>A0AAN7GA71</accession>
<dbReference type="InterPro" id="IPR006740">
    <property type="entry name" value="DUF604"/>
</dbReference>
<comment type="subcellular location">
    <subcellularLocation>
        <location evidence="1 3">Nucleus</location>
    </subcellularLocation>
</comment>
<evidence type="ECO:0000313" key="8">
    <source>
        <dbReference type="Proteomes" id="UP001345219"/>
    </source>
</evidence>
<comment type="caution">
    <text evidence="7">The sequence shown here is derived from an EMBL/GenBank/DDBJ whole genome shotgun (WGS) entry which is preliminary data.</text>
</comment>
<keyword evidence="5" id="KW-0472">Membrane</keyword>
<evidence type="ECO:0000256" key="4">
    <source>
        <dbReference type="SAM" id="MobiDB-lite"/>
    </source>
</evidence>
<feature type="compositionally biased region" description="Low complexity" evidence="4">
    <location>
        <begin position="799"/>
        <end position="809"/>
    </location>
</feature>
<keyword evidence="5" id="KW-1133">Transmembrane helix</keyword>
<dbReference type="EMBL" id="JAXIOK010000024">
    <property type="protein sequence ID" value="KAK4741221.1"/>
    <property type="molecule type" value="Genomic_DNA"/>
</dbReference>